<evidence type="ECO:0000313" key="4">
    <source>
        <dbReference type="Proteomes" id="UP001597199"/>
    </source>
</evidence>
<comment type="caution">
    <text evidence="3">The sequence shown here is derived from an EMBL/GenBank/DDBJ whole genome shotgun (WGS) entry which is preliminary data.</text>
</comment>
<dbReference type="Pfam" id="PF09648">
    <property type="entry name" value="YycI"/>
    <property type="match status" value="1"/>
</dbReference>
<keyword evidence="1" id="KW-0812">Transmembrane</keyword>
<feature type="transmembrane region" description="Helical" evidence="1">
    <location>
        <begin position="9"/>
        <end position="26"/>
    </location>
</feature>
<gene>
    <name evidence="3" type="ORF">ACFQ41_06330</name>
</gene>
<protein>
    <submittedName>
        <fullName evidence="3">Two-component system regulatory protein YycI</fullName>
    </submittedName>
</protein>
<proteinExistence type="predicted"/>
<keyword evidence="1" id="KW-1133">Transmembrane helix</keyword>
<dbReference type="EMBL" id="JBHTOA010000025">
    <property type="protein sequence ID" value="MFD1398921.1"/>
    <property type="molecule type" value="Genomic_DNA"/>
</dbReference>
<dbReference type="RefSeq" id="WP_204118476.1">
    <property type="nucleotide sequence ID" value="NZ_BOLV01000005.1"/>
</dbReference>
<feature type="domain" description="Regulatory protein YycH-like" evidence="2">
    <location>
        <begin position="39"/>
        <end position="254"/>
    </location>
</feature>
<name>A0ABW4BFV1_9LACO</name>
<organism evidence="3 4">
    <name type="scientific">Lacticaseibacillus suilingensis</name>
    <dbReference type="NCBI Taxonomy" id="2799577"/>
    <lineage>
        <taxon>Bacteria</taxon>
        <taxon>Bacillati</taxon>
        <taxon>Bacillota</taxon>
        <taxon>Bacilli</taxon>
        <taxon>Lactobacillales</taxon>
        <taxon>Lactobacillaceae</taxon>
        <taxon>Lacticaseibacillus</taxon>
    </lineage>
</organism>
<dbReference type="InterPro" id="IPR018604">
    <property type="entry name" value="YycI-like"/>
</dbReference>
<dbReference type="Gene3D" id="2.40.128.690">
    <property type="entry name" value="YycH protein, domain 3-like"/>
    <property type="match status" value="1"/>
</dbReference>
<sequence length="265" mass="29110">MDFRRIETIFLIVFVALNIFLGMTFFQNQQVDLATAGDATSEVLQDIKRDDIKLPKLSATTREGSYLASTNASTLQADAAPLAGQSLRFSKTDGTTLTATLQSPLTVKSNVTARLKRWVTEGNVIHGEVYVYAPQLSSASAYVFAQKIGGHLFYDDRAQLTLHVANHRLTGYTQTYLPSATTLRANVALCSAQDAVTTLYRENEIANNSTVKWTRLAYTYLLDAKGSTVYIPAWFVGIESQGSKNLTVKKVNAINKTVLKARVAD</sequence>
<dbReference type="Proteomes" id="UP001597199">
    <property type="component" value="Unassembled WGS sequence"/>
</dbReference>
<keyword evidence="4" id="KW-1185">Reference proteome</keyword>
<evidence type="ECO:0000259" key="2">
    <source>
        <dbReference type="Pfam" id="PF09648"/>
    </source>
</evidence>
<reference evidence="4" key="1">
    <citation type="journal article" date="2019" name="Int. J. Syst. Evol. Microbiol.">
        <title>The Global Catalogue of Microorganisms (GCM) 10K type strain sequencing project: providing services to taxonomists for standard genome sequencing and annotation.</title>
        <authorList>
            <consortium name="The Broad Institute Genomics Platform"/>
            <consortium name="The Broad Institute Genome Sequencing Center for Infectious Disease"/>
            <person name="Wu L."/>
            <person name="Ma J."/>
        </authorList>
    </citation>
    <scope>NUCLEOTIDE SEQUENCE [LARGE SCALE GENOMIC DNA]</scope>
    <source>
        <strain evidence="4">CCM 9110</strain>
    </source>
</reference>
<accession>A0ABW4BFV1</accession>
<evidence type="ECO:0000256" key="1">
    <source>
        <dbReference type="SAM" id="Phobius"/>
    </source>
</evidence>
<keyword evidence="1" id="KW-0472">Membrane</keyword>
<evidence type="ECO:0000313" key="3">
    <source>
        <dbReference type="EMBL" id="MFD1398921.1"/>
    </source>
</evidence>